<dbReference type="SMART" id="SM00267">
    <property type="entry name" value="GGDEF"/>
    <property type="match status" value="1"/>
</dbReference>
<evidence type="ECO:0000313" key="11">
    <source>
        <dbReference type="EMBL" id="WNO03760.1"/>
    </source>
</evidence>
<dbReference type="InterPro" id="IPR013767">
    <property type="entry name" value="PAS_fold"/>
</dbReference>
<dbReference type="Proteomes" id="UP001302257">
    <property type="component" value="Chromosome"/>
</dbReference>
<dbReference type="Gene3D" id="3.30.70.270">
    <property type="match status" value="1"/>
</dbReference>
<reference evidence="11 12" key="1">
    <citation type="submission" date="2023-08" db="EMBL/GenBank/DDBJ databases">
        <title>Rhodoferax potami sp. nov. and Rhodoferax mekongensis sp. nov., isolated from the Mekong River in Thailand.</title>
        <authorList>
            <person name="Kitikhun S."/>
            <person name="Charoenyingcharoen P."/>
            <person name="Siriarchawattana P."/>
            <person name="Likhitrattanapisal S."/>
            <person name="Nilsakha T."/>
            <person name="Chanpet A."/>
            <person name="Rattanawaree P."/>
            <person name="Ingsriswang S."/>
        </authorList>
    </citation>
    <scope>NUCLEOTIDE SEQUENCE [LARGE SCALE GENOMIC DNA]</scope>
    <source>
        <strain evidence="11 12">TBRC 17307</strain>
    </source>
</reference>
<comment type="subcellular location">
    <subcellularLocation>
        <location evidence="1">Cell membrane</location>
        <topology evidence="1">Multi-pass membrane protein</topology>
    </subcellularLocation>
</comment>
<dbReference type="SMART" id="SM00052">
    <property type="entry name" value="EAL"/>
    <property type="match status" value="1"/>
</dbReference>
<protein>
    <submittedName>
        <fullName evidence="11">EAL domain-containing protein</fullName>
    </submittedName>
</protein>
<feature type="transmembrane region" description="Helical" evidence="6">
    <location>
        <begin position="162"/>
        <end position="180"/>
    </location>
</feature>
<dbReference type="Pfam" id="PF07694">
    <property type="entry name" value="5TM-5TMR_LYT"/>
    <property type="match status" value="1"/>
</dbReference>
<evidence type="ECO:0000313" key="12">
    <source>
        <dbReference type="Proteomes" id="UP001302257"/>
    </source>
</evidence>
<feature type="transmembrane region" description="Helical" evidence="6">
    <location>
        <begin position="128"/>
        <end position="150"/>
    </location>
</feature>
<dbReference type="PANTHER" id="PTHR44757">
    <property type="entry name" value="DIGUANYLATE CYCLASE DGCP"/>
    <property type="match status" value="1"/>
</dbReference>
<name>A0ABZ0AW62_9BURK</name>
<gene>
    <name evidence="11" type="ORF">RAN89_12630</name>
</gene>
<dbReference type="InterPro" id="IPR000160">
    <property type="entry name" value="GGDEF_dom"/>
</dbReference>
<feature type="transmembrane region" description="Helical" evidence="6">
    <location>
        <begin position="67"/>
        <end position="91"/>
    </location>
</feature>
<evidence type="ECO:0000256" key="3">
    <source>
        <dbReference type="ARBA" id="ARBA00022692"/>
    </source>
</evidence>
<dbReference type="InterPro" id="IPR029787">
    <property type="entry name" value="Nucleotide_cyclase"/>
</dbReference>
<dbReference type="SUPFAM" id="SSF141868">
    <property type="entry name" value="EAL domain-like"/>
    <property type="match status" value="1"/>
</dbReference>
<dbReference type="RefSeq" id="WP_313866643.1">
    <property type="nucleotide sequence ID" value="NZ_CP132507.1"/>
</dbReference>
<dbReference type="Pfam" id="PF00990">
    <property type="entry name" value="GGDEF"/>
    <property type="match status" value="1"/>
</dbReference>
<dbReference type="InterPro" id="IPR043128">
    <property type="entry name" value="Rev_trsase/Diguanyl_cyclase"/>
</dbReference>
<evidence type="ECO:0000256" key="2">
    <source>
        <dbReference type="ARBA" id="ARBA00022475"/>
    </source>
</evidence>
<dbReference type="SMART" id="SM00091">
    <property type="entry name" value="PAS"/>
    <property type="match status" value="3"/>
</dbReference>
<keyword evidence="12" id="KW-1185">Reference proteome</keyword>
<sequence length="1008" mass="110740">MALDLVKSVALLLALSLTYSFTIRSLRRSGALSEVATGFLFAAICMVAVLNPVSLSPGLQVNGSTVVLSMAAAIGGPVTACLAAALALLFYLDVGDFAGWSGVLAMVVSTAAGLAYHQWGRAAVREQWLGWMPLFSLLSQLLALACLLFFQPDVADPDFSRMLSVWLIYALAAWGLGRILDDARQRLQGEDALRAHEARLRATVHAIPDLLCLLDKDGKLVEVLSHVDTALGQQVSSLVGHTLHEVFPSSEADRVLGHIRATLHTRTTLTFEVDLPTTQGSRRLEGRTHALGAEGGDDKLVVLLARDVTNRHAAAEALRASEMRFRSLLQNISAVAVQGFTPDGTVTYWNHASELFYGYTEEEVLGRNLVEVLVPPEARSEFRSLIAGMLESGRAPEAREMLLLHKTGREVPVLTGHAAVIGDGSSKELFRFDIDLSERKRTEAELRVAATAFEAQEGMMVTDPQRRILRVNEAFTRISGYEDIEVIGNTPTMFSSGWHDNAFYAEMNVSLASTGTWQGEMWNRRKNGEIHPQWLHITAVTDDTGAVSHFVATVTDITQRKAAEDQIRQLAFYDPLTGLPNRRMLIDRLRHALASSARSGQCGALLFIDLDHFKNLNDTLGHDKGDLLLQQVAQRLLDTVREEDTVARLGGDEYVVMLEGLDEMHHIAASQATAVGEKIIAKLNWPYQLAGHEFHSTPSMGLTLFNGHEVEVEDLLKQADLAMYQAKGAGRNGLRFYDPQMQAAVSRRAELEADIRQAILFGQFVLFFQPQVDQTGHVIGAEALLRWNHPTRGMVSPAEFIPVAEDSGQILTLGSWILEAACAQLVAWAADPKTRALTLAVNVSSRQFRQQDFAQHILDMLDYTGANPHCLKLELTESLLADNLDDVIVKMSALRARGVGFSLDDFGTGYSSLSYLKRLPLDQLKIDQSFVRDVLTDPNDAAIVQTILALGKTLGLKVIAEGVETGEQRDFLVVNGCNSYQGYLYSRPLPADEFLRYVHSCPDRGAMP</sequence>
<evidence type="ECO:0000256" key="4">
    <source>
        <dbReference type="ARBA" id="ARBA00022989"/>
    </source>
</evidence>
<dbReference type="Pfam" id="PF00563">
    <property type="entry name" value="EAL"/>
    <property type="match status" value="1"/>
</dbReference>
<keyword evidence="3 6" id="KW-0812">Transmembrane</keyword>
<dbReference type="InterPro" id="IPR011620">
    <property type="entry name" value="Sig_transdc_His_kinase_LytS_TM"/>
</dbReference>
<feature type="domain" description="PAS" evidence="7">
    <location>
        <begin position="321"/>
        <end position="393"/>
    </location>
</feature>
<evidence type="ECO:0000259" key="9">
    <source>
        <dbReference type="PROSITE" id="PS50883"/>
    </source>
</evidence>
<dbReference type="InterPro" id="IPR000700">
    <property type="entry name" value="PAS-assoc_C"/>
</dbReference>
<feature type="domain" description="PAS" evidence="7">
    <location>
        <begin position="196"/>
        <end position="266"/>
    </location>
</feature>
<dbReference type="PROSITE" id="PS50887">
    <property type="entry name" value="GGDEF"/>
    <property type="match status" value="1"/>
</dbReference>
<organism evidence="11 12">
    <name type="scientific">Rhodoferax mekongensis</name>
    <dbReference type="NCBI Taxonomy" id="3068341"/>
    <lineage>
        <taxon>Bacteria</taxon>
        <taxon>Pseudomonadati</taxon>
        <taxon>Pseudomonadota</taxon>
        <taxon>Betaproteobacteria</taxon>
        <taxon>Burkholderiales</taxon>
        <taxon>Comamonadaceae</taxon>
        <taxon>Rhodoferax</taxon>
    </lineage>
</organism>
<dbReference type="InterPro" id="IPR001610">
    <property type="entry name" value="PAC"/>
</dbReference>
<dbReference type="CDD" id="cd01948">
    <property type="entry name" value="EAL"/>
    <property type="match status" value="1"/>
</dbReference>
<dbReference type="SMART" id="SM00086">
    <property type="entry name" value="PAC"/>
    <property type="match status" value="2"/>
</dbReference>
<accession>A0ABZ0AW62</accession>
<dbReference type="InterPro" id="IPR035919">
    <property type="entry name" value="EAL_sf"/>
</dbReference>
<keyword evidence="5 6" id="KW-0472">Membrane</keyword>
<dbReference type="PANTHER" id="PTHR44757:SF2">
    <property type="entry name" value="BIOFILM ARCHITECTURE MAINTENANCE PROTEIN MBAA"/>
    <property type="match status" value="1"/>
</dbReference>
<feature type="domain" description="EAL" evidence="9">
    <location>
        <begin position="748"/>
        <end position="1002"/>
    </location>
</feature>
<dbReference type="InterPro" id="IPR035965">
    <property type="entry name" value="PAS-like_dom_sf"/>
</dbReference>
<dbReference type="EMBL" id="CP132507">
    <property type="protein sequence ID" value="WNO03760.1"/>
    <property type="molecule type" value="Genomic_DNA"/>
</dbReference>
<dbReference type="SUPFAM" id="SSF55785">
    <property type="entry name" value="PYP-like sensor domain (PAS domain)"/>
    <property type="match status" value="3"/>
</dbReference>
<dbReference type="PROSITE" id="PS50113">
    <property type="entry name" value="PAC"/>
    <property type="match status" value="1"/>
</dbReference>
<dbReference type="NCBIfam" id="TIGR00229">
    <property type="entry name" value="sensory_box"/>
    <property type="match status" value="3"/>
</dbReference>
<dbReference type="Pfam" id="PF13426">
    <property type="entry name" value="PAS_9"/>
    <property type="match status" value="1"/>
</dbReference>
<evidence type="ECO:0000259" key="7">
    <source>
        <dbReference type="PROSITE" id="PS50112"/>
    </source>
</evidence>
<keyword evidence="2" id="KW-1003">Cell membrane</keyword>
<evidence type="ECO:0000256" key="5">
    <source>
        <dbReference type="ARBA" id="ARBA00023136"/>
    </source>
</evidence>
<dbReference type="Pfam" id="PF08448">
    <property type="entry name" value="PAS_4"/>
    <property type="match status" value="1"/>
</dbReference>
<dbReference type="PROSITE" id="PS50112">
    <property type="entry name" value="PAS"/>
    <property type="match status" value="3"/>
</dbReference>
<dbReference type="InterPro" id="IPR052155">
    <property type="entry name" value="Biofilm_reg_signaling"/>
</dbReference>
<feature type="transmembrane region" description="Helical" evidence="6">
    <location>
        <begin position="97"/>
        <end position="116"/>
    </location>
</feature>
<evidence type="ECO:0000259" key="10">
    <source>
        <dbReference type="PROSITE" id="PS50887"/>
    </source>
</evidence>
<dbReference type="CDD" id="cd01949">
    <property type="entry name" value="GGDEF"/>
    <property type="match status" value="1"/>
</dbReference>
<dbReference type="InterPro" id="IPR000014">
    <property type="entry name" value="PAS"/>
</dbReference>
<dbReference type="InterPro" id="IPR013656">
    <property type="entry name" value="PAS_4"/>
</dbReference>
<dbReference type="Gene3D" id="3.30.450.20">
    <property type="entry name" value="PAS domain"/>
    <property type="match status" value="3"/>
</dbReference>
<feature type="transmembrane region" description="Helical" evidence="6">
    <location>
        <begin position="36"/>
        <end position="55"/>
    </location>
</feature>
<proteinExistence type="predicted"/>
<evidence type="ECO:0000256" key="1">
    <source>
        <dbReference type="ARBA" id="ARBA00004651"/>
    </source>
</evidence>
<evidence type="ECO:0000259" key="8">
    <source>
        <dbReference type="PROSITE" id="PS50113"/>
    </source>
</evidence>
<feature type="domain" description="PAS" evidence="7">
    <location>
        <begin position="442"/>
        <end position="490"/>
    </location>
</feature>
<feature type="domain" description="GGDEF" evidence="10">
    <location>
        <begin position="601"/>
        <end position="739"/>
    </location>
</feature>
<dbReference type="CDD" id="cd00130">
    <property type="entry name" value="PAS"/>
    <property type="match status" value="3"/>
</dbReference>
<feature type="domain" description="PAC" evidence="8">
    <location>
        <begin position="517"/>
        <end position="569"/>
    </location>
</feature>
<keyword evidence="4 6" id="KW-1133">Transmembrane helix</keyword>
<dbReference type="Gene3D" id="3.20.20.450">
    <property type="entry name" value="EAL domain"/>
    <property type="match status" value="1"/>
</dbReference>
<dbReference type="Pfam" id="PF00989">
    <property type="entry name" value="PAS"/>
    <property type="match status" value="1"/>
</dbReference>
<dbReference type="NCBIfam" id="TIGR00254">
    <property type="entry name" value="GGDEF"/>
    <property type="match status" value="1"/>
</dbReference>
<evidence type="ECO:0000256" key="6">
    <source>
        <dbReference type="SAM" id="Phobius"/>
    </source>
</evidence>
<dbReference type="InterPro" id="IPR001633">
    <property type="entry name" value="EAL_dom"/>
</dbReference>
<dbReference type="SUPFAM" id="SSF55073">
    <property type="entry name" value="Nucleotide cyclase"/>
    <property type="match status" value="1"/>
</dbReference>
<dbReference type="PROSITE" id="PS50883">
    <property type="entry name" value="EAL"/>
    <property type="match status" value="1"/>
</dbReference>